<evidence type="ECO:0000256" key="3">
    <source>
        <dbReference type="ARBA" id="ARBA00009295"/>
    </source>
</evidence>
<keyword evidence="8 13" id="KW-0560">Oxidoreductase</keyword>
<evidence type="ECO:0000256" key="13">
    <source>
        <dbReference type="RuleBase" id="RU000581"/>
    </source>
</evidence>
<evidence type="ECO:0000256" key="12">
    <source>
        <dbReference type="ARBA" id="ARBA00023160"/>
    </source>
</evidence>
<comment type="similarity">
    <text evidence="3 13">Belongs to the fatty acid desaturase type 1 family.</text>
</comment>
<comment type="subcellular location">
    <subcellularLocation>
        <location evidence="1">Membrane</location>
        <topology evidence="1">Multi-pass membrane protein</topology>
    </subcellularLocation>
</comment>
<dbReference type="GO" id="GO:0042761">
    <property type="term" value="P:very long-chain fatty acid biosynthetic process"/>
    <property type="evidence" value="ECO:0007669"/>
    <property type="project" value="TreeGrafter"/>
</dbReference>
<dbReference type="GO" id="GO:0005789">
    <property type="term" value="C:endoplasmic reticulum membrane"/>
    <property type="evidence" value="ECO:0007669"/>
    <property type="project" value="TreeGrafter"/>
</dbReference>
<dbReference type="InterPro" id="IPR005804">
    <property type="entry name" value="FA_desaturase_dom"/>
</dbReference>
<feature type="transmembrane region" description="Helical" evidence="14">
    <location>
        <begin position="308"/>
        <end position="330"/>
    </location>
</feature>
<dbReference type="Pfam" id="PF00487">
    <property type="entry name" value="FA_desaturase"/>
    <property type="match status" value="1"/>
</dbReference>
<feature type="transmembrane region" description="Helical" evidence="14">
    <location>
        <begin position="190"/>
        <end position="210"/>
    </location>
</feature>
<evidence type="ECO:0000256" key="9">
    <source>
        <dbReference type="ARBA" id="ARBA00023004"/>
    </source>
</evidence>
<proteinExistence type="inferred from homology"/>
<keyword evidence="12 13" id="KW-0275">Fatty acid biosynthesis</keyword>
<evidence type="ECO:0000256" key="4">
    <source>
        <dbReference type="ARBA" id="ARBA00022516"/>
    </source>
</evidence>
<accession>A0AA35Z710</accession>
<evidence type="ECO:0000256" key="8">
    <source>
        <dbReference type="ARBA" id="ARBA00023002"/>
    </source>
</evidence>
<sequence length="437" mass="50702">MKHFLYAFSQTAGAREHRIKVPIHRIEILKNINKLRSFDKSVDEISYTNKPSQPYRHCHVGFFIDYVFDDLEPPMALIAPPPAAKFFPKLIHRSKSVPSHLYTEQRRVIQTKTSIKTAHHHLKRHALRIVNAAVEGGGQARILLSDVVVKRPKEVYRGRKWNAMDLTTAGVVVAMHLLCGFAPFTFSWGALSVAVALYVVTGLLGITLSFHRNLSHRSFKLPKWLEYTFAYCGVHALQGNPIDWVSTHRYHHQYCDSEKDPHSPIEGFWFSHMSWLFDTDNVTKRCGEPNNVGDLEKQPFYRFLRRTYVVHPVALALVLYALGGFPFIVWGMGVRIVWVYHITWLVNSACHVWGQQAWNTGDLSRNNWWVGILAFGEGWHNNHHAFEYSAKHGLEWWQIDMTWLQPFVPPLLLQRIAEVVCRLHEFSFRKNKQHLRV</sequence>
<dbReference type="Proteomes" id="UP001177003">
    <property type="component" value="Chromosome 5"/>
</dbReference>
<evidence type="ECO:0000256" key="10">
    <source>
        <dbReference type="ARBA" id="ARBA00023098"/>
    </source>
</evidence>
<feature type="transmembrane region" description="Helical" evidence="14">
    <location>
        <begin position="163"/>
        <end position="184"/>
    </location>
</feature>
<comment type="pathway">
    <text evidence="2">Lipid metabolism.</text>
</comment>
<dbReference type="PANTHER" id="PTHR11351:SF31">
    <property type="entry name" value="DESATURASE 1, ISOFORM A-RELATED"/>
    <property type="match status" value="1"/>
</dbReference>
<dbReference type="CDD" id="cd03505">
    <property type="entry name" value="Delta9-FADS-like"/>
    <property type="match status" value="1"/>
</dbReference>
<evidence type="ECO:0000256" key="6">
    <source>
        <dbReference type="ARBA" id="ARBA00022832"/>
    </source>
</evidence>
<dbReference type="AlphaFoldDB" id="A0AA35Z710"/>
<evidence type="ECO:0000313" key="17">
    <source>
        <dbReference type="Proteomes" id="UP001177003"/>
    </source>
</evidence>
<dbReference type="PANTHER" id="PTHR11351">
    <property type="entry name" value="ACYL-COA DESATURASE"/>
    <property type="match status" value="1"/>
</dbReference>
<evidence type="ECO:0000256" key="14">
    <source>
        <dbReference type="SAM" id="Phobius"/>
    </source>
</evidence>
<dbReference type="PRINTS" id="PR00075">
    <property type="entry name" value="FACDDSATRASE"/>
</dbReference>
<dbReference type="GO" id="GO:0016717">
    <property type="term" value="F:oxidoreductase activity, acting on paired donors, with oxidation of a pair of donors resulting in the reduction of molecular oxygen to two molecules of water"/>
    <property type="evidence" value="ECO:0007669"/>
    <property type="project" value="InterPro"/>
</dbReference>
<evidence type="ECO:0000256" key="5">
    <source>
        <dbReference type="ARBA" id="ARBA00022692"/>
    </source>
</evidence>
<reference evidence="16" key="1">
    <citation type="submission" date="2023-04" db="EMBL/GenBank/DDBJ databases">
        <authorList>
            <person name="Vijverberg K."/>
            <person name="Xiong W."/>
            <person name="Schranz E."/>
        </authorList>
    </citation>
    <scope>NUCLEOTIDE SEQUENCE</scope>
</reference>
<protein>
    <recommendedName>
        <fullName evidence="15">Fatty acid desaturase domain-containing protein</fullName>
    </recommendedName>
</protein>
<keyword evidence="6" id="KW-0276">Fatty acid metabolism</keyword>
<organism evidence="16 17">
    <name type="scientific">Lactuca saligna</name>
    <name type="common">Willowleaf lettuce</name>
    <dbReference type="NCBI Taxonomy" id="75948"/>
    <lineage>
        <taxon>Eukaryota</taxon>
        <taxon>Viridiplantae</taxon>
        <taxon>Streptophyta</taxon>
        <taxon>Embryophyta</taxon>
        <taxon>Tracheophyta</taxon>
        <taxon>Spermatophyta</taxon>
        <taxon>Magnoliopsida</taxon>
        <taxon>eudicotyledons</taxon>
        <taxon>Gunneridae</taxon>
        <taxon>Pentapetalae</taxon>
        <taxon>asterids</taxon>
        <taxon>campanulids</taxon>
        <taxon>Asterales</taxon>
        <taxon>Asteraceae</taxon>
        <taxon>Cichorioideae</taxon>
        <taxon>Cichorieae</taxon>
        <taxon>Lactucinae</taxon>
        <taxon>Lactuca</taxon>
    </lineage>
</organism>
<keyword evidence="17" id="KW-1185">Reference proteome</keyword>
<dbReference type="EMBL" id="OX465081">
    <property type="protein sequence ID" value="CAI9286477.1"/>
    <property type="molecule type" value="Genomic_DNA"/>
</dbReference>
<keyword evidence="4 13" id="KW-0444">Lipid biosynthesis</keyword>
<keyword evidence="7 14" id="KW-1133">Transmembrane helix</keyword>
<evidence type="ECO:0000313" key="16">
    <source>
        <dbReference type="EMBL" id="CAI9286477.1"/>
    </source>
</evidence>
<evidence type="ECO:0000256" key="7">
    <source>
        <dbReference type="ARBA" id="ARBA00022989"/>
    </source>
</evidence>
<comment type="domain">
    <text evidence="13">The histidine box domains are involved in binding the catalytic metal ions.</text>
</comment>
<evidence type="ECO:0000259" key="15">
    <source>
        <dbReference type="Pfam" id="PF00487"/>
    </source>
</evidence>
<feature type="domain" description="Fatty acid desaturase" evidence="15">
    <location>
        <begin position="191"/>
        <end position="410"/>
    </location>
</feature>
<dbReference type="InterPro" id="IPR015876">
    <property type="entry name" value="Acyl-CoA_DS"/>
</dbReference>
<keyword evidence="10" id="KW-0443">Lipid metabolism</keyword>
<keyword evidence="11 14" id="KW-0472">Membrane</keyword>
<comment type="cofactor">
    <cofactor evidence="13">
        <name>Fe(2+)</name>
        <dbReference type="ChEBI" id="CHEBI:29033"/>
    </cofactor>
</comment>
<gene>
    <name evidence="16" type="ORF">LSALG_LOCUS25894</name>
</gene>
<evidence type="ECO:0000256" key="1">
    <source>
        <dbReference type="ARBA" id="ARBA00004141"/>
    </source>
</evidence>
<keyword evidence="9" id="KW-0408">Iron</keyword>
<keyword evidence="5 13" id="KW-0812">Transmembrane</keyword>
<evidence type="ECO:0000256" key="2">
    <source>
        <dbReference type="ARBA" id="ARBA00005189"/>
    </source>
</evidence>
<evidence type="ECO:0000256" key="11">
    <source>
        <dbReference type="ARBA" id="ARBA00023136"/>
    </source>
</evidence>
<name>A0AA35Z710_LACSI</name>